<organism evidence="3 4">
    <name type="scientific">Streptomyces sp. 900129855</name>
    <dbReference type="NCBI Taxonomy" id="3155129"/>
    <lineage>
        <taxon>Bacteria</taxon>
        <taxon>Bacillati</taxon>
        <taxon>Actinomycetota</taxon>
        <taxon>Actinomycetes</taxon>
        <taxon>Kitasatosporales</taxon>
        <taxon>Streptomycetaceae</taxon>
        <taxon>Streptomyces</taxon>
    </lineage>
</organism>
<evidence type="ECO:0000313" key="3">
    <source>
        <dbReference type="EMBL" id="MEU3781615.1"/>
    </source>
</evidence>
<feature type="chain" id="PRO_5046947456" description="Secreted protein" evidence="2">
    <location>
        <begin position="41"/>
        <end position="276"/>
    </location>
</feature>
<evidence type="ECO:0000256" key="1">
    <source>
        <dbReference type="SAM" id="MobiDB-lite"/>
    </source>
</evidence>
<evidence type="ECO:0000313" key="4">
    <source>
        <dbReference type="Proteomes" id="UP001550739"/>
    </source>
</evidence>
<keyword evidence="2" id="KW-0732">Signal</keyword>
<reference evidence="3 4" key="1">
    <citation type="submission" date="2024-06" db="EMBL/GenBank/DDBJ databases">
        <title>The Natural Products Discovery Center: Release of the First 8490 Sequenced Strains for Exploring Actinobacteria Biosynthetic Diversity.</title>
        <authorList>
            <person name="Kalkreuter E."/>
            <person name="Kautsar S.A."/>
            <person name="Yang D."/>
            <person name="Bader C.D."/>
            <person name="Teijaro C.N."/>
            <person name="Fluegel L."/>
            <person name="Davis C.M."/>
            <person name="Simpson J.R."/>
            <person name="Lauterbach L."/>
            <person name="Steele A.D."/>
            <person name="Gui C."/>
            <person name="Meng S."/>
            <person name="Li G."/>
            <person name="Viehrig K."/>
            <person name="Ye F."/>
            <person name="Su P."/>
            <person name="Kiefer A.F."/>
            <person name="Nichols A."/>
            <person name="Cepeda A.J."/>
            <person name="Yan W."/>
            <person name="Fan B."/>
            <person name="Jiang Y."/>
            <person name="Adhikari A."/>
            <person name="Zheng C.-J."/>
            <person name="Schuster L."/>
            <person name="Cowan T.M."/>
            <person name="Smanski M.J."/>
            <person name="Chevrette M.G."/>
            <person name="De Carvalho L.P.S."/>
            <person name="Shen B."/>
        </authorList>
    </citation>
    <scope>NUCLEOTIDE SEQUENCE [LARGE SCALE GENOMIC DNA]</scope>
    <source>
        <strain evidence="3 4">NPDC033843</strain>
    </source>
</reference>
<sequence length="276" mass="29335">MTTPATRTRRHRSKKKRVTLVLAPVAALAVIIPLMNEAGAATPSEVTSDCASDSDKLEKCEFVDVQFKANSLGPNERVSPTVQNCGTTTAATSTFSVSTSVTRVIQLQEGFTASSETSLGGSIFEIGTKFSTSEFKVTRDDKATALAFSRSDTVKPDSIGFFMWSHKRTDVSGFLKATYKEAQDGKKVFFSPSEGATSVHVFYPQILNNGTPDGRLWLRNVKCGTPEANALLNSSGGVSLQEVGDGAEDLRAEPGFGEGGANVTDVEIPASEIPAP</sequence>
<evidence type="ECO:0000256" key="2">
    <source>
        <dbReference type="SAM" id="SignalP"/>
    </source>
</evidence>
<feature type="signal peptide" evidence="2">
    <location>
        <begin position="1"/>
        <end position="40"/>
    </location>
</feature>
<gene>
    <name evidence="3" type="ORF">AB0E89_13675</name>
</gene>
<evidence type="ECO:0008006" key="5">
    <source>
        <dbReference type="Google" id="ProtNLM"/>
    </source>
</evidence>
<proteinExistence type="predicted"/>
<dbReference type="RefSeq" id="WP_361702343.1">
    <property type="nucleotide sequence ID" value="NZ_JBEZVE010000006.1"/>
</dbReference>
<accession>A0ABV2ZGE0</accession>
<keyword evidence="4" id="KW-1185">Reference proteome</keyword>
<dbReference type="EMBL" id="JBEZVE010000006">
    <property type="protein sequence ID" value="MEU3781615.1"/>
    <property type="molecule type" value="Genomic_DNA"/>
</dbReference>
<protein>
    <recommendedName>
        <fullName evidence="5">Secreted protein</fullName>
    </recommendedName>
</protein>
<name>A0ABV2ZGE0_9ACTN</name>
<feature type="region of interest" description="Disordered" evidence="1">
    <location>
        <begin position="252"/>
        <end position="276"/>
    </location>
</feature>
<dbReference type="Proteomes" id="UP001550739">
    <property type="component" value="Unassembled WGS sequence"/>
</dbReference>
<comment type="caution">
    <text evidence="3">The sequence shown here is derived from an EMBL/GenBank/DDBJ whole genome shotgun (WGS) entry which is preliminary data.</text>
</comment>